<feature type="domain" description="TerD" evidence="2">
    <location>
        <begin position="816"/>
        <end position="1001"/>
    </location>
</feature>
<feature type="domain" description="TerD" evidence="2">
    <location>
        <begin position="627"/>
        <end position="810"/>
    </location>
</feature>
<dbReference type="InterPro" id="IPR003325">
    <property type="entry name" value="TerD"/>
</dbReference>
<gene>
    <name evidence="3" type="ORF">EGYM00392_LOCUS38885</name>
</gene>
<evidence type="ECO:0000313" key="3">
    <source>
        <dbReference type="EMBL" id="CAD9027750.1"/>
    </source>
</evidence>
<proteinExistence type="predicted"/>
<feature type="compositionally biased region" description="Pro residues" evidence="1">
    <location>
        <begin position="1"/>
        <end position="11"/>
    </location>
</feature>
<dbReference type="PANTHER" id="PTHR32097">
    <property type="entry name" value="CAMP-BINDING PROTEIN 1-RELATED"/>
    <property type="match status" value="1"/>
</dbReference>
<dbReference type="Pfam" id="PF02342">
    <property type="entry name" value="TerD"/>
    <property type="match status" value="3"/>
</dbReference>
<dbReference type="EMBL" id="HBGA01104707">
    <property type="protein sequence ID" value="CAD9027750.1"/>
    <property type="molecule type" value="Transcribed_RNA"/>
</dbReference>
<evidence type="ECO:0000259" key="2">
    <source>
        <dbReference type="Pfam" id="PF02342"/>
    </source>
</evidence>
<feature type="region of interest" description="Disordered" evidence="1">
    <location>
        <begin position="1"/>
        <end position="37"/>
    </location>
</feature>
<dbReference type="AlphaFoldDB" id="A0A7S1IZT0"/>
<dbReference type="CDD" id="cd06974">
    <property type="entry name" value="TerD_like"/>
    <property type="match status" value="2"/>
</dbReference>
<organism evidence="3">
    <name type="scientific">Eutreptiella gymnastica</name>
    <dbReference type="NCBI Taxonomy" id="73025"/>
    <lineage>
        <taxon>Eukaryota</taxon>
        <taxon>Discoba</taxon>
        <taxon>Euglenozoa</taxon>
        <taxon>Euglenida</taxon>
        <taxon>Spirocuta</taxon>
        <taxon>Euglenophyceae</taxon>
        <taxon>Eutreptiales</taxon>
        <taxon>Eutreptiaceae</taxon>
        <taxon>Eutreptiella</taxon>
    </lineage>
</organism>
<feature type="domain" description="TerD" evidence="2">
    <location>
        <begin position="221"/>
        <end position="335"/>
    </location>
</feature>
<sequence length="1010" mass="111702">MPGFSPVPPRPLSGHAGPRPPAAASTRSKLTATRKVAAPYRPFPAAEVATITQDPPFPGEKQGKARPAPKTQFTLSAFAMPQPALETPASRSPLGIPAVPPLTPFSDAPRPATFKRLTIQRPISAAPLYQNSCFLTGLGLSPRRQSPRKEPLRTPTKAEPAFAQLVVEPRVHAAMNQVIANMHPTQHVAPGQTFSIAGDLKLKGTKYLWLDVDVDAIPDPDGDPVEYDVMAVCLDAQGQCPHRSYVVNPHNPKGALEVVLHRDTGRRGTQQTLRLNLYRARTLGVAAIAVVVSLRDARRREQSLQEMLGGLRCMLYDKFDQRRRHVLRFDVQMPAVRAARSTCAMEVCRFRFVPAGPVGERPQAAAGEDQALLDLLPGDEPDPSPSPLDQGEWTVEWAQQQFECTGDLETYRLYQGPRCPPQDALQLGETCALSDAVRLSLGFSWQPERLSSGEFVQLEIVAAYSGHHKDALTACGNIVGPRSTVGPGIYHMDTARTATHDDDSSDVETMHIQFAGVPELVDEILLIATVSDLHQRRGYTLRDVAGLRLRLYHTNSAGHQIDYCTFVVPEVWGVETVVEMGRITRLPETGGWGVFRPTAHGTVARTQEVVTHFNLGTWMARKDYSNVKVGDRVNITGCQPDLRTVLAQVRLAWDGSARRNGFEILVFCLGADEKIPNSRDFVHHSNTSNKQGTVHLTQLESGQPQDTEVCEVDLYGVRASVQQLVFCVALQSLKSGRQLKFANVSEVSLRFLNANDSSELLQLCLDPKSPDYRDKSIIEFGRLKRNYSRWIFHATGKGLNSRVEQVCRLYRRNFIQPGTVLNLSEEARQGTICFALGWDEAPSHAQPDSCPVDLDIMVLCLDKNGILLGPEHFIHYNNLAAPNRAIVHKGDAHMDLGLSGANAPGEDDEAMQVRLGALDYRVATLAFIVRVYEGHSRRQTLGDVQYLWFRAYMQSSRREIFRMELDGSTYKSCCSVEPGVLHRTAGNKWHFKATGGGATGEYHLQYLPDK</sequence>
<protein>
    <recommendedName>
        <fullName evidence="2">TerD domain-containing protein</fullName>
    </recommendedName>
</protein>
<reference evidence="3" key="1">
    <citation type="submission" date="2021-01" db="EMBL/GenBank/DDBJ databases">
        <authorList>
            <person name="Corre E."/>
            <person name="Pelletier E."/>
            <person name="Niang G."/>
            <person name="Scheremetjew M."/>
            <person name="Finn R."/>
            <person name="Kale V."/>
            <person name="Holt S."/>
            <person name="Cochrane G."/>
            <person name="Meng A."/>
            <person name="Brown T."/>
            <person name="Cohen L."/>
        </authorList>
    </citation>
    <scope>NUCLEOTIDE SEQUENCE</scope>
    <source>
        <strain evidence="3">NIES-381</strain>
    </source>
</reference>
<name>A0A7S1IZT0_9EUGL</name>
<evidence type="ECO:0000256" key="1">
    <source>
        <dbReference type="SAM" id="MobiDB-lite"/>
    </source>
</evidence>
<dbReference type="InterPro" id="IPR051324">
    <property type="entry name" value="Stress/Tellurium_Resist"/>
</dbReference>
<dbReference type="PANTHER" id="PTHR32097:SF17">
    <property type="entry name" value="CAMP-BINDING PROTEIN 1-RELATED"/>
    <property type="match status" value="1"/>
</dbReference>
<accession>A0A7S1IZT0</accession>
<dbReference type="Gene3D" id="2.60.60.30">
    <property type="entry name" value="sav2460 like domains"/>
    <property type="match status" value="4"/>
</dbReference>